<dbReference type="RefSeq" id="WP_382210062.1">
    <property type="nucleotide sequence ID" value="NZ_JBHSZH010000005.1"/>
</dbReference>
<dbReference type="EMBL" id="JBHSZH010000005">
    <property type="protein sequence ID" value="MFC7081469.1"/>
    <property type="molecule type" value="Genomic_DNA"/>
</dbReference>
<evidence type="ECO:0000313" key="2">
    <source>
        <dbReference type="Proteomes" id="UP001596407"/>
    </source>
</evidence>
<evidence type="ECO:0000313" key="1">
    <source>
        <dbReference type="EMBL" id="MFC7081469.1"/>
    </source>
</evidence>
<dbReference type="AlphaFoldDB" id="A0ABD5WLT6"/>
<reference evidence="1 2" key="1">
    <citation type="journal article" date="2019" name="Int. J. Syst. Evol. Microbiol.">
        <title>The Global Catalogue of Microorganisms (GCM) 10K type strain sequencing project: providing services to taxonomists for standard genome sequencing and annotation.</title>
        <authorList>
            <consortium name="The Broad Institute Genomics Platform"/>
            <consortium name="The Broad Institute Genome Sequencing Center for Infectious Disease"/>
            <person name="Wu L."/>
            <person name="Ma J."/>
        </authorList>
    </citation>
    <scope>NUCLEOTIDE SEQUENCE [LARGE SCALE GENOMIC DNA]</scope>
    <source>
        <strain evidence="1 2">DT72</strain>
    </source>
</reference>
<gene>
    <name evidence="1" type="ORF">ACFQJ6_16465</name>
</gene>
<keyword evidence="2" id="KW-1185">Reference proteome</keyword>
<dbReference type="Proteomes" id="UP001596407">
    <property type="component" value="Unassembled WGS sequence"/>
</dbReference>
<sequence length="49" mass="5790">MVQKYCVVLGDVVDSRRIEDREAFRDRLQSTLATINDEFDESLRPRSRC</sequence>
<protein>
    <submittedName>
        <fullName evidence="1">Uncharacterized protein</fullName>
    </submittedName>
</protein>
<accession>A0ABD5WLT6</accession>
<organism evidence="1 2">
    <name type="scientific">Halorussus caseinilyticus</name>
    <dbReference type="NCBI Taxonomy" id="3034025"/>
    <lineage>
        <taxon>Archaea</taxon>
        <taxon>Methanobacteriati</taxon>
        <taxon>Methanobacteriota</taxon>
        <taxon>Stenosarchaea group</taxon>
        <taxon>Halobacteria</taxon>
        <taxon>Halobacteriales</taxon>
        <taxon>Haladaptataceae</taxon>
        <taxon>Halorussus</taxon>
    </lineage>
</organism>
<proteinExistence type="predicted"/>
<name>A0ABD5WLT6_9EURY</name>
<comment type="caution">
    <text evidence="1">The sequence shown here is derived from an EMBL/GenBank/DDBJ whole genome shotgun (WGS) entry which is preliminary data.</text>
</comment>